<dbReference type="EMBL" id="AUSU01010447">
    <property type="protein sequence ID" value="EPS57250.1"/>
    <property type="molecule type" value="Genomic_DNA"/>
</dbReference>
<keyword evidence="2" id="KW-1185">Reference proteome</keyword>
<comment type="caution">
    <text evidence="1">The sequence shown here is derived from an EMBL/GenBank/DDBJ whole genome shotgun (WGS) entry which is preliminary data.</text>
</comment>
<protein>
    <submittedName>
        <fullName evidence="1">Uncharacterized protein</fullName>
    </submittedName>
</protein>
<accession>S8BRJ3</accession>
<dbReference type="AlphaFoldDB" id="S8BRJ3"/>
<proteinExistence type="predicted"/>
<dbReference type="Proteomes" id="UP000015453">
    <property type="component" value="Unassembled WGS sequence"/>
</dbReference>
<name>S8BRJ3_9LAMI</name>
<evidence type="ECO:0000313" key="2">
    <source>
        <dbReference type="Proteomes" id="UP000015453"/>
    </source>
</evidence>
<sequence>MGTCTVAQTSNWLAAFPSLSVSCRLYWYRHPRPYQHALLAMPKLDPLFLSSGRGLLFARCVVAPPCHVPVPARALDFLPPQSGFLASSCATLRAGTRSHTRPGCAPPDGPD</sequence>
<evidence type="ECO:0000313" key="1">
    <source>
        <dbReference type="EMBL" id="EPS57250.1"/>
    </source>
</evidence>
<reference evidence="1 2" key="1">
    <citation type="journal article" date="2013" name="BMC Genomics">
        <title>The miniature genome of a carnivorous plant Genlisea aurea contains a low number of genes and short non-coding sequences.</title>
        <authorList>
            <person name="Leushkin E.V."/>
            <person name="Sutormin R.A."/>
            <person name="Nabieva E.R."/>
            <person name="Penin A.A."/>
            <person name="Kondrashov A.S."/>
            <person name="Logacheva M.D."/>
        </authorList>
    </citation>
    <scope>NUCLEOTIDE SEQUENCE [LARGE SCALE GENOMIC DNA]</scope>
</reference>
<organism evidence="1 2">
    <name type="scientific">Genlisea aurea</name>
    <dbReference type="NCBI Taxonomy" id="192259"/>
    <lineage>
        <taxon>Eukaryota</taxon>
        <taxon>Viridiplantae</taxon>
        <taxon>Streptophyta</taxon>
        <taxon>Embryophyta</taxon>
        <taxon>Tracheophyta</taxon>
        <taxon>Spermatophyta</taxon>
        <taxon>Magnoliopsida</taxon>
        <taxon>eudicotyledons</taxon>
        <taxon>Gunneridae</taxon>
        <taxon>Pentapetalae</taxon>
        <taxon>asterids</taxon>
        <taxon>lamiids</taxon>
        <taxon>Lamiales</taxon>
        <taxon>Lentibulariaceae</taxon>
        <taxon>Genlisea</taxon>
    </lineage>
</organism>
<gene>
    <name evidence="1" type="ORF">M569_17571</name>
</gene>